<evidence type="ECO:0000313" key="2">
    <source>
        <dbReference type="EMBL" id="MBK4739101.1"/>
    </source>
</evidence>
<organism evidence="2 3">
    <name type="scientific">Noviherbaspirillum pedocola</name>
    <dbReference type="NCBI Taxonomy" id="2801341"/>
    <lineage>
        <taxon>Bacteria</taxon>
        <taxon>Pseudomonadati</taxon>
        <taxon>Pseudomonadota</taxon>
        <taxon>Betaproteobacteria</taxon>
        <taxon>Burkholderiales</taxon>
        <taxon>Oxalobacteraceae</taxon>
        <taxon>Noviherbaspirillum</taxon>
    </lineage>
</organism>
<comment type="caution">
    <text evidence="2">The sequence shown here is derived from an EMBL/GenBank/DDBJ whole genome shotgun (WGS) entry which is preliminary data.</text>
</comment>
<gene>
    <name evidence="2" type="ORF">JJB74_31255</name>
</gene>
<dbReference type="PANTHER" id="PTHR33627:SF1">
    <property type="entry name" value="TRANSPOSASE"/>
    <property type="match status" value="1"/>
</dbReference>
<dbReference type="InterPro" id="IPR038721">
    <property type="entry name" value="IS701-like_DDE_dom"/>
</dbReference>
<protein>
    <submittedName>
        <fullName evidence="2">Transposase</fullName>
    </submittedName>
</protein>
<dbReference type="AlphaFoldDB" id="A0A934T1J2"/>
<dbReference type="EMBL" id="JAEPBG010000037">
    <property type="protein sequence ID" value="MBK4739101.1"/>
    <property type="molecule type" value="Genomic_DNA"/>
</dbReference>
<evidence type="ECO:0000313" key="3">
    <source>
        <dbReference type="Proteomes" id="UP000622890"/>
    </source>
</evidence>
<dbReference type="InterPro" id="IPR039365">
    <property type="entry name" value="IS701-like"/>
</dbReference>
<proteinExistence type="predicted"/>
<feature type="domain" description="Transposase IS701-like DDE" evidence="1">
    <location>
        <begin position="2"/>
        <end position="75"/>
    </location>
</feature>
<sequence length="78" mass="8417">MQQLQFFLSESLWDAEVMTARTLQLLGQVPLTASDPDGVLVVDDTGDRKDGCATEHVARQYLGSLGKIDNGIVAVPTL</sequence>
<dbReference type="PANTHER" id="PTHR33627">
    <property type="entry name" value="TRANSPOSASE"/>
    <property type="match status" value="1"/>
</dbReference>
<name>A0A934T1J2_9BURK</name>
<dbReference type="Pfam" id="PF13546">
    <property type="entry name" value="DDE_5"/>
    <property type="match status" value="1"/>
</dbReference>
<dbReference type="Proteomes" id="UP000622890">
    <property type="component" value="Unassembled WGS sequence"/>
</dbReference>
<keyword evidence="3" id="KW-1185">Reference proteome</keyword>
<evidence type="ECO:0000259" key="1">
    <source>
        <dbReference type="Pfam" id="PF13546"/>
    </source>
</evidence>
<dbReference type="RefSeq" id="WP_200598469.1">
    <property type="nucleotide sequence ID" value="NZ_JAEPBG010000037.1"/>
</dbReference>
<accession>A0A934T1J2</accession>
<reference evidence="2" key="1">
    <citation type="submission" date="2021-01" db="EMBL/GenBank/DDBJ databases">
        <title>Genome sequence of strain Noviherbaspirillum sp. DKR-6.</title>
        <authorList>
            <person name="Chaudhary D.K."/>
        </authorList>
    </citation>
    <scope>NUCLEOTIDE SEQUENCE</scope>
    <source>
        <strain evidence="2">DKR-6</strain>
    </source>
</reference>